<accession>A0AAV0FFX9</accession>
<dbReference type="AlphaFoldDB" id="A0AAV0FFX9"/>
<sequence>MIQQLLLQNAHADSLIALGQPLNQPSVSISEAMNCYDEKVVLWVKGKLTLIDNGWPTFYVSCNACHKKVNSPTTRHHVPTSCTVANKVESRPRDLECKFSWKTRLQNLIALCSTTMRRSSSNMQGLTETQEIELHELHDKLATFISSQE</sequence>
<evidence type="ECO:0000313" key="2">
    <source>
        <dbReference type="Proteomes" id="UP001152523"/>
    </source>
</evidence>
<gene>
    <name evidence="1" type="ORF">CEPIT_LOCUS33746</name>
</gene>
<dbReference type="EMBL" id="CAMAPF010000982">
    <property type="protein sequence ID" value="CAH9134465.1"/>
    <property type="molecule type" value="Genomic_DNA"/>
</dbReference>
<organism evidence="1 2">
    <name type="scientific">Cuscuta epithymum</name>
    <dbReference type="NCBI Taxonomy" id="186058"/>
    <lineage>
        <taxon>Eukaryota</taxon>
        <taxon>Viridiplantae</taxon>
        <taxon>Streptophyta</taxon>
        <taxon>Embryophyta</taxon>
        <taxon>Tracheophyta</taxon>
        <taxon>Spermatophyta</taxon>
        <taxon>Magnoliopsida</taxon>
        <taxon>eudicotyledons</taxon>
        <taxon>Gunneridae</taxon>
        <taxon>Pentapetalae</taxon>
        <taxon>asterids</taxon>
        <taxon>lamiids</taxon>
        <taxon>Solanales</taxon>
        <taxon>Convolvulaceae</taxon>
        <taxon>Cuscuteae</taxon>
        <taxon>Cuscuta</taxon>
        <taxon>Cuscuta subgen. Cuscuta</taxon>
    </lineage>
</organism>
<protein>
    <submittedName>
        <fullName evidence="1">Uncharacterized protein</fullName>
    </submittedName>
</protein>
<keyword evidence="2" id="KW-1185">Reference proteome</keyword>
<dbReference type="Proteomes" id="UP001152523">
    <property type="component" value="Unassembled WGS sequence"/>
</dbReference>
<proteinExistence type="predicted"/>
<comment type="caution">
    <text evidence="1">The sequence shown here is derived from an EMBL/GenBank/DDBJ whole genome shotgun (WGS) entry which is preliminary data.</text>
</comment>
<name>A0AAV0FFX9_9ASTE</name>
<evidence type="ECO:0000313" key="1">
    <source>
        <dbReference type="EMBL" id="CAH9134465.1"/>
    </source>
</evidence>
<reference evidence="1" key="1">
    <citation type="submission" date="2022-07" db="EMBL/GenBank/DDBJ databases">
        <authorList>
            <person name="Macas J."/>
            <person name="Novak P."/>
            <person name="Neumann P."/>
        </authorList>
    </citation>
    <scope>NUCLEOTIDE SEQUENCE</scope>
</reference>